<dbReference type="InParanoid" id="A0A420XP23"/>
<evidence type="ECO:0000313" key="3">
    <source>
        <dbReference type="Proteomes" id="UP000281955"/>
    </source>
</evidence>
<accession>A0A420XP23</accession>
<gene>
    <name evidence="2" type="ORF">CLV35_2419</name>
</gene>
<feature type="region of interest" description="Disordered" evidence="1">
    <location>
        <begin position="37"/>
        <end position="136"/>
    </location>
</feature>
<feature type="compositionally biased region" description="Polar residues" evidence="1">
    <location>
        <begin position="37"/>
        <end position="47"/>
    </location>
</feature>
<sequence length="136" mass="14171">MMRRMTFLAGFAAGYVVGARAGRERYEQIASAGRTLMSNPKVQQTTDMAKHQAADLAETAKSQAAGLADTAKTRVHDKIEERRSGGDDSSGSMSGSSTSPSTMPTGAADDSVFVVDLNDHVGTGTGPTGTNDRMGL</sequence>
<dbReference type="AlphaFoldDB" id="A0A420XP23"/>
<keyword evidence="3" id="KW-1185">Reference proteome</keyword>
<proteinExistence type="predicted"/>
<evidence type="ECO:0008006" key="4">
    <source>
        <dbReference type="Google" id="ProtNLM"/>
    </source>
</evidence>
<reference evidence="2 3" key="1">
    <citation type="submission" date="2018-10" db="EMBL/GenBank/DDBJ databases">
        <title>Genomic Encyclopedia of Archaeal and Bacterial Type Strains, Phase II (KMG-II): from individual species to whole genera.</title>
        <authorList>
            <person name="Goeker M."/>
        </authorList>
    </citation>
    <scope>NUCLEOTIDE SEQUENCE [LARGE SCALE GENOMIC DNA]</scope>
    <source>
        <strain evidence="2 3">RP-AC37</strain>
    </source>
</reference>
<evidence type="ECO:0000256" key="1">
    <source>
        <dbReference type="SAM" id="MobiDB-lite"/>
    </source>
</evidence>
<protein>
    <recommendedName>
        <fullName evidence="4">YtxH-like protein</fullName>
    </recommendedName>
</protein>
<feature type="compositionally biased region" description="Basic and acidic residues" evidence="1">
    <location>
        <begin position="71"/>
        <end position="86"/>
    </location>
</feature>
<dbReference type="EMBL" id="RBWV01000012">
    <property type="protein sequence ID" value="RKS73925.1"/>
    <property type="molecule type" value="Genomic_DNA"/>
</dbReference>
<comment type="caution">
    <text evidence="2">The sequence shown here is derived from an EMBL/GenBank/DDBJ whole genome shotgun (WGS) entry which is preliminary data.</text>
</comment>
<feature type="compositionally biased region" description="Low complexity" evidence="1">
    <location>
        <begin position="87"/>
        <end position="106"/>
    </location>
</feature>
<dbReference type="Proteomes" id="UP000281955">
    <property type="component" value="Unassembled WGS sequence"/>
</dbReference>
<name>A0A420XP23_9ACTN</name>
<evidence type="ECO:0000313" key="2">
    <source>
        <dbReference type="EMBL" id="RKS73925.1"/>
    </source>
</evidence>
<organism evidence="2 3">
    <name type="scientific">Motilibacter peucedani</name>
    <dbReference type="NCBI Taxonomy" id="598650"/>
    <lineage>
        <taxon>Bacteria</taxon>
        <taxon>Bacillati</taxon>
        <taxon>Actinomycetota</taxon>
        <taxon>Actinomycetes</taxon>
        <taxon>Motilibacterales</taxon>
        <taxon>Motilibacteraceae</taxon>
        <taxon>Motilibacter</taxon>
    </lineage>
</organism>